<evidence type="ECO:0000256" key="2">
    <source>
        <dbReference type="SAM" id="Coils"/>
    </source>
</evidence>
<dbReference type="Proteomes" id="UP000594220">
    <property type="component" value="Unplaced"/>
</dbReference>
<dbReference type="PANTHER" id="PTHR21467:SF0">
    <property type="entry name" value="SERINE_THREONINE-PROTEIN PHOSPHATASE 4 REGULATORY SUBUNIT 4"/>
    <property type="match status" value="1"/>
</dbReference>
<sequence>YPPYLLFMASIQGFGQNKRLAVRPCQLVPCVSPWQTPEEIERLTVDEELNDIERAVYLLSSGQDIQGTSVVANLPVLMRQNPAETLRRVLPKIREVLHVAGMEMQLTAAVSFLTILQEDSVSIHTYSHSFLHIILQNVEHRDSGVSNAWLETLLAVVETLPKETIRHEILNPLVSKAQLSQTLQSRLVSCKILGKLANKFEAHIIKREILPLVKSLCQDVEYEVRSCMCRQLEHIAQGIGTELTKNVVLPELVELARDEGSSVRLAAFETLVNLLEMFDAGKLIDRPAAHSFAVVFWTIELNFNFCARNFGNCFAMIVFVDPKNFHLELYSTFFCLCHDPEVPVRYTMAVGFYEVAKILNSGVYAIHKELITLLQDESLEVLDALIGHLPEILELMTTVGENSGSESKLLTVPDLIPALTTAEQRAATSLKWRTHEKLLQKYACLPHIISSDQIYYRFLHRMLTIIMTNNVLPVQKAAARTLCVYLRYNRKQEQRHEVIQKLIEQLGQGKSYWNRLRFLDTCEFIMELFSKSFFCKYFFLPVLELTHDPVANVRMKLCYLLPKVKSTLKVPTDKHLLQQLELCIRKLLCQEKDKDVLTIVKRVSMFFQKRFYENDLLDQEKEREEHLLLEMEQLEKEKQQNEGRSANISDKMFEKKRKLFVLWVPFCKEGKKSKLVRSQSFSTQALHPKYGNIDKCPKYFFLHF</sequence>
<dbReference type="InterPro" id="IPR039918">
    <property type="entry name" value="PPP4R4"/>
</dbReference>
<accession>A0A7M4FWN3</accession>
<feature type="repeat" description="HEAT" evidence="1">
    <location>
        <begin position="209"/>
        <end position="246"/>
    </location>
</feature>
<evidence type="ECO:0000313" key="3">
    <source>
        <dbReference type="Ensembl" id="ENSCPRP00005012615.1"/>
    </source>
</evidence>
<feature type="coiled-coil region" evidence="2">
    <location>
        <begin position="614"/>
        <end position="651"/>
    </location>
</feature>
<organism evidence="3 4">
    <name type="scientific">Crocodylus porosus</name>
    <name type="common">Saltwater crocodile</name>
    <name type="synonym">Estuarine crocodile</name>
    <dbReference type="NCBI Taxonomy" id="8502"/>
    <lineage>
        <taxon>Eukaryota</taxon>
        <taxon>Metazoa</taxon>
        <taxon>Chordata</taxon>
        <taxon>Craniata</taxon>
        <taxon>Vertebrata</taxon>
        <taxon>Euteleostomi</taxon>
        <taxon>Archelosauria</taxon>
        <taxon>Archosauria</taxon>
        <taxon>Crocodylia</taxon>
        <taxon>Longirostres</taxon>
        <taxon>Crocodylidae</taxon>
        <taxon>Crocodylus</taxon>
    </lineage>
</organism>
<protein>
    <submittedName>
        <fullName evidence="3">Protein phosphatase 4 regulatory subunit 4</fullName>
    </submittedName>
</protein>
<gene>
    <name evidence="3" type="primary">PPP4R4</name>
</gene>
<name>A0A7M4FWN3_CROPO</name>
<reference evidence="3" key="1">
    <citation type="submission" date="2025-08" db="UniProtKB">
        <authorList>
            <consortium name="Ensembl"/>
        </authorList>
    </citation>
    <scope>IDENTIFICATION</scope>
</reference>
<evidence type="ECO:0000313" key="4">
    <source>
        <dbReference type="Proteomes" id="UP000594220"/>
    </source>
</evidence>
<reference evidence="3" key="2">
    <citation type="submission" date="2025-09" db="UniProtKB">
        <authorList>
            <consortium name="Ensembl"/>
        </authorList>
    </citation>
    <scope>IDENTIFICATION</scope>
</reference>
<keyword evidence="4" id="KW-1185">Reference proteome</keyword>
<feature type="repeat" description="HEAT" evidence="1">
    <location>
        <begin position="248"/>
        <end position="286"/>
    </location>
</feature>
<dbReference type="GO" id="GO:0004865">
    <property type="term" value="F:protein serine/threonine phosphatase inhibitor activity"/>
    <property type="evidence" value="ECO:0007669"/>
    <property type="project" value="Ensembl"/>
</dbReference>
<dbReference type="Ensembl" id="ENSCPRT00005014846.1">
    <property type="protein sequence ID" value="ENSCPRP00005012615.1"/>
    <property type="gene ID" value="ENSCPRG00005008872.1"/>
</dbReference>
<dbReference type="InterPro" id="IPR021133">
    <property type="entry name" value="HEAT_type_2"/>
</dbReference>
<dbReference type="GeneTree" id="ENSGT00510000047895"/>
<evidence type="ECO:0000256" key="1">
    <source>
        <dbReference type="PROSITE-ProRule" id="PRU00103"/>
    </source>
</evidence>
<dbReference type="AlphaFoldDB" id="A0A7M4FWN3"/>
<dbReference type="SUPFAM" id="SSF48371">
    <property type="entry name" value="ARM repeat"/>
    <property type="match status" value="1"/>
</dbReference>
<dbReference type="GO" id="GO:0008287">
    <property type="term" value="C:protein serine/threonine phosphatase complex"/>
    <property type="evidence" value="ECO:0007669"/>
    <property type="project" value="Ensembl"/>
</dbReference>
<dbReference type="InterPro" id="IPR016024">
    <property type="entry name" value="ARM-type_fold"/>
</dbReference>
<dbReference type="PANTHER" id="PTHR21467">
    <property type="entry name" value="PROTEIN PHOSPHATASE 4 REGULATORY SUBUNIT 4 PPP4R4"/>
    <property type="match status" value="1"/>
</dbReference>
<dbReference type="InterPro" id="IPR011989">
    <property type="entry name" value="ARM-like"/>
</dbReference>
<dbReference type="Gene3D" id="1.25.10.10">
    <property type="entry name" value="Leucine-rich Repeat Variant"/>
    <property type="match status" value="2"/>
</dbReference>
<proteinExistence type="predicted"/>
<keyword evidence="2" id="KW-0175">Coiled coil</keyword>
<dbReference type="GO" id="GO:0005829">
    <property type="term" value="C:cytosol"/>
    <property type="evidence" value="ECO:0007669"/>
    <property type="project" value="Ensembl"/>
</dbReference>
<dbReference type="GO" id="GO:0036064">
    <property type="term" value="C:ciliary basal body"/>
    <property type="evidence" value="ECO:0007669"/>
    <property type="project" value="Ensembl"/>
</dbReference>
<dbReference type="PROSITE" id="PS50077">
    <property type="entry name" value="HEAT_REPEAT"/>
    <property type="match status" value="2"/>
</dbReference>